<sequence>MASSKPVQKLCVQCEEVAALDYSIPRADSDPSLPVGGRATPCVAASDGWVWRASGSLLEAACVRNRFSLAHSFSLTVPGTVSRLRAVHGGDVLALINETYAGSRSSRTSRHDEDDLIGYRQQSMLYITTRGERCSIDLPVEHESRYKCNSLAFLEPKWTDISVVTDTEETAVGCGGMAQSHSVPHSLHEMPDGSPSRYRQRPSHAAHIWRSKNATIFCSNGLAVYKGTTGPLDLMAAGARHPFSMPLSVKKEWIRSIELVKSPTRHFNLPFPHTATSTDPSQSNPTQINCIAASHDGQMLYFNQTVKTGGSGDDIPSVGMRVRQQPVRQMERRKPGAAEHDAGSIVIDCHGIPVMSGYRVKVLDMAAGRIITTGGTGAEDVLYVLVKYVKIATEDDTNSSCSGESRPTDSKSTPPAAARTTVRLFMVLLETRTVRELQLVVLSNSQGSPTGFSPVQQLSSDSLSSVKAPPQHQQPPLSLPPLAEELDTHTVPPLPSHHSSPHITARPVASFADGQREQTLKSPSAPTTTVSPSSTVPSASSSVGQGLYQMARDGKAAGPGSVEWLCSPLDAPLCGMCVDGADPARVYLVTESGSVLTTKFKRHREGRN</sequence>
<evidence type="ECO:0000313" key="3">
    <source>
        <dbReference type="Proteomes" id="UP000041254"/>
    </source>
</evidence>
<feature type="compositionally biased region" description="Low complexity" evidence="1">
    <location>
        <begin position="453"/>
        <end position="482"/>
    </location>
</feature>
<feature type="region of interest" description="Disordered" evidence="1">
    <location>
        <begin position="445"/>
        <end position="542"/>
    </location>
</feature>
<evidence type="ECO:0000313" key="2">
    <source>
        <dbReference type="EMBL" id="CEM37158.1"/>
    </source>
</evidence>
<dbReference type="Proteomes" id="UP000041254">
    <property type="component" value="Unassembled WGS sequence"/>
</dbReference>
<evidence type="ECO:0000256" key="1">
    <source>
        <dbReference type="SAM" id="MobiDB-lite"/>
    </source>
</evidence>
<dbReference type="AlphaFoldDB" id="A0A0G4H0Z4"/>
<protein>
    <submittedName>
        <fullName evidence="2">Uncharacterized protein</fullName>
    </submittedName>
</protein>
<organism evidence="2 3">
    <name type="scientific">Vitrella brassicaformis (strain CCMP3155)</name>
    <dbReference type="NCBI Taxonomy" id="1169540"/>
    <lineage>
        <taxon>Eukaryota</taxon>
        <taxon>Sar</taxon>
        <taxon>Alveolata</taxon>
        <taxon>Colpodellida</taxon>
        <taxon>Vitrellaceae</taxon>
        <taxon>Vitrella</taxon>
    </lineage>
</organism>
<feature type="compositionally biased region" description="Polar residues" evidence="1">
    <location>
        <begin position="398"/>
        <end position="413"/>
    </location>
</feature>
<gene>
    <name evidence="2" type="ORF">Vbra_6444</name>
</gene>
<feature type="compositionally biased region" description="Low complexity" evidence="1">
    <location>
        <begin position="522"/>
        <end position="542"/>
    </location>
</feature>
<dbReference type="InParanoid" id="A0A0G4H0Z4"/>
<name>A0A0G4H0Z4_VITBC</name>
<dbReference type="EMBL" id="CDMY01000929">
    <property type="protein sequence ID" value="CEM37158.1"/>
    <property type="molecule type" value="Genomic_DNA"/>
</dbReference>
<proteinExistence type="predicted"/>
<dbReference type="VEuPathDB" id="CryptoDB:Vbra_6444"/>
<keyword evidence="3" id="KW-1185">Reference proteome</keyword>
<feature type="region of interest" description="Disordered" evidence="1">
    <location>
        <begin position="396"/>
        <end position="417"/>
    </location>
</feature>
<reference evidence="2 3" key="1">
    <citation type="submission" date="2014-11" db="EMBL/GenBank/DDBJ databases">
        <authorList>
            <person name="Zhu J."/>
            <person name="Qi W."/>
            <person name="Song R."/>
        </authorList>
    </citation>
    <scope>NUCLEOTIDE SEQUENCE [LARGE SCALE GENOMIC DNA]</scope>
</reference>
<accession>A0A0G4H0Z4</accession>